<sequence length="508" mass="59519">MKLMIVDDERVERESMKQILTKKFSNLEIILAENGQEAVQMASEYQPAIVLMDIKMPEMNGLDAIRLINESTQRIKFVMVTAYDTFDYAKQAITLGVKDYLLKPSKISDIIETVNKIIKEVETEQEEQQATMKVKKELAQSKKVIERDLVTQLLLGHVHDVKAPLLLDYLNKNIGLGYGVIILKFDHVPLYSYDELIQELSIDETCLIGPLYHRQLPIVVFRNEQSFRQQLTYLTRQIRQRFETLKQPVKMGVSDEALSIDQLNKSYQEAVISAMETRRDYHVLFYSDVPKATHLCERQLDAYIYRDFFDQLRLGKWTDIEKHLIDISLCYESEQVPLADFRSRLVQLIQLMGQTLEELHMKIAWQKYHFKAEDYTSLKEELKGYLHHMRDALKTYQGELNDDWFTKMTHYIETHIKEDLSLEQLSAEAELSPIYVSKVFKERLGMNYIEFLTTCRIDEAKRRLLETDESIKAIAVDVGYHDANYFGKVFKKVTGETPNAYRKQLIYK</sequence>
<dbReference type="PROSITE" id="PS50110">
    <property type="entry name" value="RESPONSE_REGULATORY"/>
    <property type="match status" value="1"/>
</dbReference>
<evidence type="ECO:0000313" key="9">
    <source>
        <dbReference type="EMBL" id="SFS58374.1"/>
    </source>
</evidence>
<evidence type="ECO:0000313" key="10">
    <source>
        <dbReference type="Proteomes" id="UP000199139"/>
    </source>
</evidence>
<dbReference type="PROSITE" id="PS00041">
    <property type="entry name" value="HTH_ARAC_FAMILY_1"/>
    <property type="match status" value="1"/>
</dbReference>
<dbReference type="Gene3D" id="3.40.50.2300">
    <property type="match status" value="1"/>
</dbReference>
<keyword evidence="11" id="KW-1185">Reference proteome</keyword>
<dbReference type="PRINTS" id="PR00032">
    <property type="entry name" value="HTHARAC"/>
</dbReference>
<dbReference type="InterPro" id="IPR009057">
    <property type="entry name" value="Homeodomain-like_sf"/>
</dbReference>
<dbReference type="GO" id="GO:0003700">
    <property type="term" value="F:DNA-binding transcription factor activity"/>
    <property type="evidence" value="ECO:0007669"/>
    <property type="project" value="InterPro"/>
</dbReference>
<dbReference type="SMART" id="SM00448">
    <property type="entry name" value="REC"/>
    <property type="match status" value="1"/>
</dbReference>
<dbReference type="InterPro" id="IPR018060">
    <property type="entry name" value="HTH_AraC"/>
</dbReference>
<evidence type="ECO:0000259" key="6">
    <source>
        <dbReference type="PROSITE" id="PS01124"/>
    </source>
</evidence>
<protein>
    <submittedName>
        <fullName evidence="8">DNA-binding response regulator</fullName>
    </submittedName>
    <submittedName>
        <fullName evidence="9">Two-component system, response regulator YesN</fullName>
    </submittedName>
</protein>
<proteinExistence type="predicted"/>
<organism evidence="9 10">
    <name type="scientific">Halolactibacillus miurensis</name>
    <dbReference type="NCBI Taxonomy" id="306541"/>
    <lineage>
        <taxon>Bacteria</taxon>
        <taxon>Bacillati</taxon>
        <taxon>Bacillota</taxon>
        <taxon>Bacilli</taxon>
        <taxon>Bacillales</taxon>
        <taxon>Bacillaceae</taxon>
        <taxon>Halolactibacillus</taxon>
    </lineage>
</organism>
<dbReference type="InterPro" id="IPR020449">
    <property type="entry name" value="Tscrpt_reg_AraC-type_HTH"/>
</dbReference>
<feature type="coiled-coil region" evidence="5">
    <location>
        <begin position="111"/>
        <end position="138"/>
    </location>
</feature>
<dbReference type="AlphaFoldDB" id="A0A1I6R135"/>
<reference evidence="8 11" key="2">
    <citation type="submission" date="2019-07" db="EMBL/GenBank/DDBJ databases">
        <title>Whole genome shotgun sequence of Halolactibacillus miurensis NBRC 100873.</title>
        <authorList>
            <person name="Hosoyama A."/>
            <person name="Uohara A."/>
            <person name="Ohji S."/>
            <person name="Ichikawa N."/>
        </authorList>
    </citation>
    <scope>NUCLEOTIDE SEQUENCE [LARGE SCALE GENOMIC DNA]</scope>
    <source>
        <strain evidence="8 11">NBRC 100873</strain>
    </source>
</reference>
<feature type="domain" description="Response regulatory" evidence="7">
    <location>
        <begin position="2"/>
        <end position="118"/>
    </location>
</feature>
<keyword evidence="3" id="KW-0804">Transcription</keyword>
<evidence type="ECO:0000256" key="1">
    <source>
        <dbReference type="ARBA" id="ARBA00023015"/>
    </source>
</evidence>
<dbReference type="EMBL" id="FPAI01000005">
    <property type="protein sequence ID" value="SFS58374.1"/>
    <property type="molecule type" value="Genomic_DNA"/>
</dbReference>
<dbReference type="PROSITE" id="PS01124">
    <property type="entry name" value="HTH_ARAC_FAMILY_2"/>
    <property type="match status" value="1"/>
</dbReference>
<evidence type="ECO:0000313" key="8">
    <source>
        <dbReference type="EMBL" id="GEM03675.1"/>
    </source>
</evidence>
<dbReference type="GO" id="GO:0000160">
    <property type="term" value="P:phosphorelay signal transduction system"/>
    <property type="evidence" value="ECO:0007669"/>
    <property type="project" value="InterPro"/>
</dbReference>
<evidence type="ECO:0000259" key="7">
    <source>
        <dbReference type="PROSITE" id="PS50110"/>
    </source>
</evidence>
<reference evidence="9 10" key="1">
    <citation type="submission" date="2016-10" db="EMBL/GenBank/DDBJ databases">
        <authorList>
            <person name="de Groot N.N."/>
        </authorList>
    </citation>
    <scope>NUCLEOTIDE SEQUENCE [LARGE SCALE GENOMIC DNA]</scope>
    <source>
        <strain evidence="9 10">DSM 17074</strain>
    </source>
</reference>
<dbReference type="InterPro" id="IPR018062">
    <property type="entry name" value="HTH_AraC-typ_CS"/>
</dbReference>
<dbReference type="GO" id="GO:0043565">
    <property type="term" value="F:sequence-specific DNA binding"/>
    <property type="evidence" value="ECO:0007669"/>
    <property type="project" value="InterPro"/>
</dbReference>
<dbReference type="Proteomes" id="UP000199139">
    <property type="component" value="Unassembled WGS sequence"/>
</dbReference>
<feature type="domain" description="HTH araC/xylS-type" evidence="6">
    <location>
        <begin position="406"/>
        <end position="504"/>
    </location>
</feature>
<evidence type="ECO:0000256" key="2">
    <source>
        <dbReference type="ARBA" id="ARBA00023125"/>
    </source>
</evidence>
<dbReference type="PANTHER" id="PTHR43280">
    <property type="entry name" value="ARAC-FAMILY TRANSCRIPTIONAL REGULATOR"/>
    <property type="match status" value="1"/>
</dbReference>
<dbReference type="SUPFAM" id="SSF52172">
    <property type="entry name" value="CheY-like"/>
    <property type="match status" value="1"/>
</dbReference>
<dbReference type="Pfam" id="PF00072">
    <property type="entry name" value="Response_reg"/>
    <property type="match status" value="1"/>
</dbReference>
<accession>A0A1I6R135</accession>
<dbReference type="CDD" id="cd17536">
    <property type="entry name" value="REC_YesN-like"/>
    <property type="match status" value="1"/>
</dbReference>
<name>A0A1I6R135_9BACI</name>
<dbReference type="Gene3D" id="1.10.10.60">
    <property type="entry name" value="Homeodomain-like"/>
    <property type="match status" value="2"/>
</dbReference>
<dbReference type="InterPro" id="IPR011006">
    <property type="entry name" value="CheY-like_superfamily"/>
</dbReference>
<evidence type="ECO:0000256" key="4">
    <source>
        <dbReference type="PROSITE-ProRule" id="PRU00169"/>
    </source>
</evidence>
<dbReference type="EMBL" id="BJWJ01000004">
    <property type="protein sequence ID" value="GEM03675.1"/>
    <property type="molecule type" value="Genomic_DNA"/>
</dbReference>
<dbReference type="OrthoDB" id="9794370at2"/>
<keyword evidence="1" id="KW-0805">Transcription regulation</keyword>
<dbReference type="RefSeq" id="WP_062321575.1">
    <property type="nucleotide sequence ID" value="NZ_BJWJ01000004.1"/>
</dbReference>
<dbReference type="Proteomes" id="UP000321773">
    <property type="component" value="Unassembled WGS sequence"/>
</dbReference>
<evidence type="ECO:0000256" key="3">
    <source>
        <dbReference type="ARBA" id="ARBA00023163"/>
    </source>
</evidence>
<evidence type="ECO:0000313" key="11">
    <source>
        <dbReference type="Proteomes" id="UP000321773"/>
    </source>
</evidence>
<evidence type="ECO:0000256" key="5">
    <source>
        <dbReference type="SAM" id="Coils"/>
    </source>
</evidence>
<dbReference type="PANTHER" id="PTHR43280:SF28">
    <property type="entry name" value="HTH-TYPE TRANSCRIPTIONAL ACTIVATOR RHAS"/>
    <property type="match status" value="1"/>
</dbReference>
<keyword evidence="2 8" id="KW-0238">DNA-binding</keyword>
<dbReference type="SUPFAM" id="SSF46689">
    <property type="entry name" value="Homeodomain-like"/>
    <property type="match status" value="2"/>
</dbReference>
<dbReference type="Pfam" id="PF12833">
    <property type="entry name" value="HTH_18"/>
    <property type="match status" value="1"/>
</dbReference>
<keyword evidence="4" id="KW-0597">Phosphoprotein</keyword>
<dbReference type="InterPro" id="IPR001789">
    <property type="entry name" value="Sig_transdc_resp-reg_receiver"/>
</dbReference>
<dbReference type="SMART" id="SM00342">
    <property type="entry name" value="HTH_ARAC"/>
    <property type="match status" value="1"/>
</dbReference>
<keyword evidence="5" id="KW-0175">Coiled coil</keyword>
<dbReference type="STRING" id="306541.SAMN05421668_10514"/>
<feature type="modified residue" description="4-aspartylphosphate" evidence="4">
    <location>
        <position position="53"/>
    </location>
</feature>
<gene>
    <name evidence="8" type="ORF">HMI01_06630</name>
    <name evidence="9" type="ORF">SAMN05421668_10514</name>
</gene>